<reference evidence="1 2" key="1">
    <citation type="submission" date="2018-07" db="EMBL/GenBank/DDBJ databases">
        <title>Genomic Encyclopedia of Type Strains, Phase IV (KMG-IV): sequencing the most valuable type-strain genomes for metagenomic binning, comparative biology and taxonomic classification.</title>
        <authorList>
            <person name="Goeker M."/>
        </authorList>
    </citation>
    <scope>NUCLEOTIDE SEQUENCE [LARGE SCALE GENOMIC DNA]</scope>
    <source>
        <strain evidence="1 2">DSM 101478</strain>
    </source>
</reference>
<organism evidence="1 2">
    <name type="scientific">Marinirhabdus gelatinilytica</name>
    <dbReference type="NCBI Taxonomy" id="1703343"/>
    <lineage>
        <taxon>Bacteria</taxon>
        <taxon>Pseudomonadati</taxon>
        <taxon>Bacteroidota</taxon>
        <taxon>Flavobacteriia</taxon>
        <taxon>Flavobacteriales</taxon>
        <taxon>Flavobacteriaceae</taxon>
    </lineage>
</organism>
<name>A0A370QFY9_9FLAO</name>
<dbReference type="EMBL" id="QRAO01000002">
    <property type="protein sequence ID" value="RDK87281.1"/>
    <property type="molecule type" value="Genomic_DNA"/>
</dbReference>
<sequence length="137" mass="15260">MIKSLIAVGLMIIYTSINCTILSQNKPCIEFGNPVIGCTTFCDSKTTNIEVPFNSSCKGGDIKIYIEKKDPNGKWQYKKTLTIKGGVGVAKYKLTGVLVNQHHSLRYLAYSGKINPHKVPDSIFRVQNFLAKRNCKC</sequence>
<accession>A0A370QFY9</accession>
<proteinExistence type="predicted"/>
<keyword evidence="2" id="KW-1185">Reference proteome</keyword>
<protein>
    <submittedName>
        <fullName evidence="1">Uncharacterized protein</fullName>
    </submittedName>
</protein>
<dbReference type="RefSeq" id="WP_147278520.1">
    <property type="nucleotide sequence ID" value="NZ_QRAO01000002.1"/>
</dbReference>
<comment type="caution">
    <text evidence="1">The sequence shown here is derived from an EMBL/GenBank/DDBJ whole genome shotgun (WGS) entry which is preliminary data.</text>
</comment>
<evidence type="ECO:0000313" key="2">
    <source>
        <dbReference type="Proteomes" id="UP000255317"/>
    </source>
</evidence>
<evidence type="ECO:0000313" key="1">
    <source>
        <dbReference type="EMBL" id="RDK87281.1"/>
    </source>
</evidence>
<gene>
    <name evidence="1" type="ORF">C8D94_102466</name>
</gene>
<dbReference type="AlphaFoldDB" id="A0A370QFY9"/>
<dbReference type="Proteomes" id="UP000255317">
    <property type="component" value="Unassembled WGS sequence"/>
</dbReference>